<keyword evidence="4" id="KW-1185">Reference proteome</keyword>
<gene>
    <name evidence="3" type="ORF">BDN70DRAFT_846753</name>
</gene>
<dbReference type="Gene3D" id="4.10.280.10">
    <property type="entry name" value="Helix-loop-helix DNA-binding domain"/>
    <property type="match status" value="1"/>
</dbReference>
<feature type="compositionally biased region" description="Low complexity" evidence="1">
    <location>
        <begin position="138"/>
        <end position="160"/>
    </location>
</feature>
<feature type="compositionally biased region" description="Acidic residues" evidence="1">
    <location>
        <begin position="434"/>
        <end position="459"/>
    </location>
</feature>
<evidence type="ECO:0000259" key="2">
    <source>
        <dbReference type="PROSITE" id="PS50888"/>
    </source>
</evidence>
<accession>A0A9P6D0E4</accession>
<dbReference type="InterPro" id="IPR011598">
    <property type="entry name" value="bHLH_dom"/>
</dbReference>
<name>A0A9P6D0E4_9AGAR</name>
<feature type="compositionally biased region" description="Low complexity" evidence="1">
    <location>
        <begin position="513"/>
        <end position="529"/>
    </location>
</feature>
<dbReference type="Proteomes" id="UP000807469">
    <property type="component" value="Unassembled WGS sequence"/>
</dbReference>
<dbReference type="InterPro" id="IPR052099">
    <property type="entry name" value="Regulatory_TF_Diverse"/>
</dbReference>
<comment type="caution">
    <text evidence="3">The sequence shown here is derived from an EMBL/GenBank/DDBJ whole genome shotgun (WGS) entry which is preliminary data.</text>
</comment>
<evidence type="ECO:0000313" key="3">
    <source>
        <dbReference type="EMBL" id="KAF9486247.1"/>
    </source>
</evidence>
<feature type="compositionally biased region" description="Low complexity" evidence="1">
    <location>
        <begin position="118"/>
        <end position="130"/>
    </location>
</feature>
<dbReference type="InterPro" id="IPR036638">
    <property type="entry name" value="HLH_DNA-bd_sf"/>
</dbReference>
<reference evidence="3" key="1">
    <citation type="submission" date="2020-11" db="EMBL/GenBank/DDBJ databases">
        <authorList>
            <consortium name="DOE Joint Genome Institute"/>
            <person name="Ahrendt S."/>
            <person name="Riley R."/>
            <person name="Andreopoulos W."/>
            <person name="Labutti K."/>
            <person name="Pangilinan J."/>
            <person name="Ruiz-Duenas F.J."/>
            <person name="Barrasa J.M."/>
            <person name="Sanchez-Garcia M."/>
            <person name="Camarero S."/>
            <person name="Miyauchi S."/>
            <person name="Serrano A."/>
            <person name="Linde D."/>
            <person name="Babiker R."/>
            <person name="Drula E."/>
            <person name="Ayuso-Fernandez I."/>
            <person name="Pacheco R."/>
            <person name="Padilla G."/>
            <person name="Ferreira P."/>
            <person name="Barriuso J."/>
            <person name="Kellner H."/>
            <person name="Castanera R."/>
            <person name="Alfaro M."/>
            <person name="Ramirez L."/>
            <person name="Pisabarro A.G."/>
            <person name="Kuo A."/>
            <person name="Tritt A."/>
            <person name="Lipzen A."/>
            <person name="He G."/>
            <person name="Yan M."/>
            <person name="Ng V."/>
            <person name="Cullen D."/>
            <person name="Martin F."/>
            <person name="Rosso M.-N."/>
            <person name="Henrissat B."/>
            <person name="Hibbett D."/>
            <person name="Martinez A.T."/>
            <person name="Grigoriev I.V."/>
        </authorList>
    </citation>
    <scope>NUCLEOTIDE SEQUENCE</scope>
    <source>
        <strain evidence="3">CIRM-BRFM 674</strain>
    </source>
</reference>
<dbReference type="SMART" id="SM00353">
    <property type="entry name" value="HLH"/>
    <property type="match status" value="1"/>
</dbReference>
<dbReference type="PANTHER" id="PTHR47336:SF2">
    <property type="entry name" value="TRANSCRIPTION FACTOR HMS1-RELATED"/>
    <property type="match status" value="1"/>
</dbReference>
<sequence length="992" mass="107395">MSTELGLDPSDPLNLILANGDSSSDESSQNENIQDWSKFSTLWADISDPTKHYADMMDFADLSTLPMDMDFNQSMSIEPSALHYDPMKLNFSYDDQFSALSSELLASQFPFTFQSSISGSDFSSGSSSDSSIKERRLSVTSSSSSSGASLSPVPESVPSPNTGYNTDTQVKEEPLHDPAAELAQRVRQSAGVMLAVPMNAQLQGMGLHAPAGADGQAKIPIPRLPRQNPTSSFQSSSASTSSSAASTPPPLTPPTAINSFKMTVNTNTGFAGAEAVPTPSAPVAGQGRPKTSHTTIERRYRTNLNARIQSLRMAVPALRVLEDREGGNGKKIKKNVKGSVLIKSSGSPNPDIDDGSVDVIDERGFVDGVKVARKCSKANVLGKAVEYIRVLKKREQRLKAEQAGLKTLISGLVGGPALVREWEKEWRASFGGEERDEVEGEDEEADDDDSDDDDGDDDEEGRKRKRSKIASATAPKKPVQEKKKPAPPSMLVSSDAGGIGVPEKRKRGRPRKVVVPPAAAAASSPSEGSVQDEPMSTSVSTPFTATQAQWPQQQTQPQQYMLAVFALFSFFNSPLTSSSLFQSGHHHTGAVLSVQPPLAYAPEIISQFTAPESVAAAGWPWKEYMQVFHLVVSVLVLASFASSWFGIQFDMGFGKAVAQFSAAHQVNAAGEKRESSFGSWKELAQDAVLKGTPSTLSLYERVQLYRSTSSRKNASVSDLATTAIVLQATPGGLSGVAHMKARSVWAAAKYQSEKAHTNTSEELVFDTLNVEDAAGHLAKATATDRTDGERAYTPIEVLACLVVKERVKKHVGTLFVDAVAEETRISTRQKDDEEWRKTIDAARELGGDVEELGRMLERVWKADAAVEDVDHVLEVTTEDAPGLDTDIRALFAALLLYRRLFAEAHDGSLSSSTLLSPPPTPTAKATILRSQMLRSLRTVLGGRVFEDDDLVEMVKVDEEDEETREMGLEDARDRVVDMIFDSERRLRTTSPS</sequence>
<feature type="compositionally biased region" description="Low complexity" evidence="1">
    <location>
        <begin position="229"/>
        <end position="246"/>
    </location>
</feature>
<evidence type="ECO:0000313" key="4">
    <source>
        <dbReference type="Proteomes" id="UP000807469"/>
    </source>
</evidence>
<feature type="region of interest" description="Disordered" evidence="1">
    <location>
        <begin position="271"/>
        <end position="295"/>
    </location>
</feature>
<protein>
    <recommendedName>
        <fullName evidence="2">BHLH domain-containing protein</fullName>
    </recommendedName>
</protein>
<feature type="region of interest" description="Disordered" evidence="1">
    <location>
        <begin position="207"/>
        <end position="258"/>
    </location>
</feature>
<feature type="region of interest" description="Disordered" evidence="1">
    <location>
        <begin position="1"/>
        <end position="32"/>
    </location>
</feature>
<organism evidence="3 4">
    <name type="scientific">Pholiota conissans</name>
    <dbReference type="NCBI Taxonomy" id="109636"/>
    <lineage>
        <taxon>Eukaryota</taxon>
        <taxon>Fungi</taxon>
        <taxon>Dikarya</taxon>
        <taxon>Basidiomycota</taxon>
        <taxon>Agaricomycotina</taxon>
        <taxon>Agaricomycetes</taxon>
        <taxon>Agaricomycetidae</taxon>
        <taxon>Agaricales</taxon>
        <taxon>Agaricineae</taxon>
        <taxon>Strophariaceae</taxon>
        <taxon>Pholiota</taxon>
    </lineage>
</organism>
<proteinExistence type="predicted"/>
<dbReference type="EMBL" id="MU155131">
    <property type="protein sequence ID" value="KAF9486247.1"/>
    <property type="molecule type" value="Genomic_DNA"/>
</dbReference>
<dbReference type="Pfam" id="PF00010">
    <property type="entry name" value="HLH"/>
    <property type="match status" value="1"/>
</dbReference>
<dbReference type="SUPFAM" id="SSF47459">
    <property type="entry name" value="HLH, helix-loop-helix DNA-binding domain"/>
    <property type="match status" value="1"/>
</dbReference>
<feature type="compositionally biased region" description="Low complexity" evidence="1">
    <location>
        <begin position="21"/>
        <end position="32"/>
    </location>
</feature>
<feature type="domain" description="BHLH" evidence="2">
    <location>
        <begin position="288"/>
        <end position="391"/>
    </location>
</feature>
<dbReference type="OrthoDB" id="2133190at2759"/>
<dbReference type="PANTHER" id="PTHR47336">
    <property type="entry name" value="TRANSCRIPTION FACTOR HMS1-RELATED"/>
    <property type="match status" value="1"/>
</dbReference>
<dbReference type="PROSITE" id="PS50888">
    <property type="entry name" value="BHLH"/>
    <property type="match status" value="1"/>
</dbReference>
<feature type="region of interest" description="Disordered" evidence="1">
    <location>
        <begin position="429"/>
        <end position="539"/>
    </location>
</feature>
<dbReference type="AlphaFoldDB" id="A0A9P6D0E4"/>
<dbReference type="GO" id="GO:0046983">
    <property type="term" value="F:protein dimerization activity"/>
    <property type="evidence" value="ECO:0007669"/>
    <property type="project" value="InterPro"/>
</dbReference>
<feature type="region of interest" description="Disordered" evidence="1">
    <location>
        <begin position="118"/>
        <end position="169"/>
    </location>
</feature>
<evidence type="ECO:0000256" key="1">
    <source>
        <dbReference type="SAM" id="MobiDB-lite"/>
    </source>
</evidence>